<evidence type="ECO:0000313" key="7">
    <source>
        <dbReference type="Proteomes" id="UP000095210"/>
    </source>
</evidence>
<dbReference type="GO" id="GO:0003841">
    <property type="term" value="F:1-acylglycerol-3-phosphate O-acyltransferase activity"/>
    <property type="evidence" value="ECO:0007669"/>
    <property type="project" value="UniProtKB-EC"/>
</dbReference>
<organism evidence="6 7">
    <name type="scientific">Actinoalloteichus hymeniacidonis</name>
    <dbReference type="NCBI Taxonomy" id="340345"/>
    <lineage>
        <taxon>Bacteria</taxon>
        <taxon>Bacillati</taxon>
        <taxon>Actinomycetota</taxon>
        <taxon>Actinomycetes</taxon>
        <taxon>Pseudonocardiales</taxon>
        <taxon>Pseudonocardiaceae</taxon>
        <taxon>Actinoalloteichus</taxon>
    </lineage>
</organism>
<dbReference type="GO" id="GO:0006654">
    <property type="term" value="P:phosphatidic acid biosynthetic process"/>
    <property type="evidence" value="ECO:0007669"/>
    <property type="project" value="TreeGrafter"/>
</dbReference>
<dbReference type="KEGG" id="ahm:TL08_22620"/>
<dbReference type="RefSeq" id="WP_069854029.1">
    <property type="nucleotide sequence ID" value="NZ_CP014859.1"/>
</dbReference>
<feature type="domain" description="Phospholipid/glycerol acyltransferase" evidence="5">
    <location>
        <begin position="54"/>
        <end position="172"/>
    </location>
</feature>
<dbReference type="EC" id="2.3.1.51" evidence="6"/>
<evidence type="ECO:0000256" key="4">
    <source>
        <dbReference type="SAM" id="Phobius"/>
    </source>
</evidence>
<keyword evidence="4" id="KW-0812">Transmembrane</keyword>
<dbReference type="GO" id="GO:0005886">
    <property type="term" value="C:plasma membrane"/>
    <property type="evidence" value="ECO:0007669"/>
    <property type="project" value="TreeGrafter"/>
</dbReference>
<dbReference type="SMART" id="SM00563">
    <property type="entry name" value="PlsC"/>
    <property type="match status" value="1"/>
</dbReference>
<keyword evidence="1 6" id="KW-0808">Transferase</keyword>
<proteinExistence type="predicted"/>
<evidence type="ECO:0000256" key="1">
    <source>
        <dbReference type="ARBA" id="ARBA00022679"/>
    </source>
</evidence>
<feature type="transmembrane region" description="Helical" evidence="4">
    <location>
        <begin position="20"/>
        <end position="38"/>
    </location>
</feature>
<reference evidence="7" key="1">
    <citation type="submission" date="2016-03" db="EMBL/GenBank/DDBJ databases">
        <title>Complete genome sequence of the type strain Actinoalloteichus hymeniacidonis DSM 45092.</title>
        <authorList>
            <person name="Schaffert L."/>
            <person name="Albersmeier A."/>
            <person name="Winkler A."/>
            <person name="Kalinowski J."/>
            <person name="Zotchev S."/>
            <person name="Ruckert C."/>
        </authorList>
    </citation>
    <scope>NUCLEOTIDE SEQUENCE [LARGE SCALE GENOMIC DNA]</scope>
    <source>
        <strain evidence="7">HPA177(T) (DSM 45092(T))</strain>
    </source>
</reference>
<evidence type="ECO:0000256" key="2">
    <source>
        <dbReference type="ARBA" id="ARBA00023315"/>
    </source>
</evidence>
<dbReference type="Proteomes" id="UP000095210">
    <property type="component" value="Chromosome"/>
</dbReference>
<keyword evidence="7" id="KW-1185">Reference proteome</keyword>
<protein>
    <submittedName>
        <fullName evidence="6">1-acyl-sn-glycerol-3-phosphate acyltransferase</fullName>
        <ecNumber evidence="6">2.3.1.51</ecNumber>
    </submittedName>
</protein>
<dbReference type="PANTHER" id="PTHR10434:SF55">
    <property type="entry name" value="POSSIBLE ACYLTRANSFERASE"/>
    <property type="match status" value="1"/>
</dbReference>
<name>A0AAC9HUD3_9PSEU</name>
<evidence type="ECO:0000259" key="5">
    <source>
        <dbReference type="SMART" id="SM00563"/>
    </source>
</evidence>
<feature type="region of interest" description="Disordered" evidence="3">
    <location>
        <begin position="241"/>
        <end position="269"/>
    </location>
</feature>
<feature type="compositionally biased region" description="Basic and acidic residues" evidence="3">
    <location>
        <begin position="248"/>
        <end position="269"/>
    </location>
</feature>
<keyword evidence="4" id="KW-1133">Transmembrane helix</keyword>
<dbReference type="CDD" id="cd07989">
    <property type="entry name" value="LPLAT_AGPAT-like"/>
    <property type="match status" value="1"/>
</dbReference>
<keyword evidence="2 6" id="KW-0012">Acyltransferase</keyword>
<sequence length="269" mass="30131">MTSNDAERTASVPRRRERGGFWVGFAASVFHPFSMMAGRRSLENRERIPATGGALLVFNHISEIDPVYDAVVVHSAKRVPRFMAKHSLWKIPVVGTLLRSSGQIPVYRGSGEAQQSLDAALQALRSGKIVVIFPEGTVTRDPELWPMQSRTGVARLALDAEVPVIPAVNWGTQHVFDYHKRKFRPFGRKQIRVRLGEPLDLTAYADRRRDAPLLREVTDVVMGSVRDLLAEVRQEPAPTSFYVNRGRVRPEHGDLDRSESERDTNPGSS</sequence>
<accession>A0AAC9HUD3</accession>
<dbReference type="PANTHER" id="PTHR10434">
    <property type="entry name" value="1-ACYL-SN-GLYCEROL-3-PHOSPHATE ACYLTRANSFERASE"/>
    <property type="match status" value="1"/>
</dbReference>
<dbReference type="InterPro" id="IPR002123">
    <property type="entry name" value="Plipid/glycerol_acylTrfase"/>
</dbReference>
<dbReference type="EMBL" id="CP014859">
    <property type="protein sequence ID" value="AOS65306.1"/>
    <property type="molecule type" value="Genomic_DNA"/>
</dbReference>
<gene>
    <name evidence="6" type="ORF">TL08_22620</name>
</gene>
<dbReference type="Pfam" id="PF01553">
    <property type="entry name" value="Acyltransferase"/>
    <property type="match status" value="1"/>
</dbReference>
<keyword evidence="4" id="KW-0472">Membrane</keyword>
<dbReference type="SUPFAM" id="SSF69593">
    <property type="entry name" value="Glycerol-3-phosphate (1)-acyltransferase"/>
    <property type="match status" value="1"/>
</dbReference>
<evidence type="ECO:0000313" key="6">
    <source>
        <dbReference type="EMBL" id="AOS65306.1"/>
    </source>
</evidence>
<dbReference type="AlphaFoldDB" id="A0AAC9HUD3"/>
<evidence type="ECO:0000256" key="3">
    <source>
        <dbReference type="SAM" id="MobiDB-lite"/>
    </source>
</evidence>